<accession>A0A6J5WQK9</accession>
<dbReference type="PANTHER" id="PTHR11278:SF29">
    <property type="entry name" value="SMALL RIBOSOMAL SUBUNIT PROTEIN ES7Z"/>
    <property type="match status" value="1"/>
</dbReference>
<dbReference type="Proteomes" id="UP000507245">
    <property type="component" value="Unassembled WGS sequence"/>
</dbReference>
<evidence type="ECO:0000256" key="3">
    <source>
        <dbReference type="ARBA" id="ARBA00023274"/>
    </source>
</evidence>
<evidence type="ECO:0000313" key="5">
    <source>
        <dbReference type="EMBL" id="CAB4302583.1"/>
    </source>
</evidence>
<dbReference type="GO" id="GO:0006412">
    <property type="term" value="P:translation"/>
    <property type="evidence" value="ECO:0007669"/>
    <property type="project" value="InterPro"/>
</dbReference>
<evidence type="ECO:0000256" key="4">
    <source>
        <dbReference type="RuleBase" id="RU364105"/>
    </source>
</evidence>
<dbReference type="InterPro" id="IPR000554">
    <property type="entry name" value="Ribosomal_eS7"/>
</dbReference>
<dbReference type="OrthoDB" id="1733572at2759"/>
<dbReference type="GO" id="GO:0042274">
    <property type="term" value="P:ribosomal small subunit biogenesis"/>
    <property type="evidence" value="ECO:0007669"/>
    <property type="project" value="TreeGrafter"/>
</dbReference>
<sequence length="69" mass="8024">MINIPPFSSQVDVAGNRKAVVIRIPYRLRKAYRKIHVRIVRELEKKFNGKCFFHKEGVVVSWEANASEP</sequence>
<keyword evidence="2 4" id="KW-0689">Ribosomal protein</keyword>
<evidence type="ECO:0000313" key="6">
    <source>
        <dbReference type="Proteomes" id="UP000507245"/>
    </source>
</evidence>
<organism evidence="5 6">
    <name type="scientific">Prunus armeniaca</name>
    <name type="common">Apricot</name>
    <name type="synonym">Armeniaca vulgaris</name>
    <dbReference type="NCBI Taxonomy" id="36596"/>
    <lineage>
        <taxon>Eukaryota</taxon>
        <taxon>Viridiplantae</taxon>
        <taxon>Streptophyta</taxon>
        <taxon>Embryophyta</taxon>
        <taxon>Tracheophyta</taxon>
        <taxon>Spermatophyta</taxon>
        <taxon>Magnoliopsida</taxon>
        <taxon>eudicotyledons</taxon>
        <taxon>Gunneridae</taxon>
        <taxon>Pentapetalae</taxon>
        <taxon>rosids</taxon>
        <taxon>fabids</taxon>
        <taxon>Rosales</taxon>
        <taxon>Rosaceae</taxon>
        <taxon>Amygdaloideae</taxon>
        <taxon>Amygdaleae</taxon>
        <taxon>Prunus</taxon>
    </lineage>
</organism>
<gene>
    <name evidence="5" type="ORF">ORAREDHAP_LOCUS18394</name>
</gene>
<keyword evidence="3 4" id="KW-0687">Ribonucleoprotein</keyword>
<dbReference type="GO" id="GO:0030686">
    <property type="term" value="C:90S preribosome"/>
    <property type="evidence" value="ECO:0007669"/>
    <property type="project" value="TreeGrafter"/>
</dbReference>
<dbReference type="Pfam" id="PF01251">
    <property type="entry name" value="Ribosomal_S7e"/>
    <property type="match status" value="1"/>
</dbReference>
<keyword evidence="6" id="KW-1185">Reference proteome</keyword>
<dbReference type="EMBL" id="CAEKKB010000003">
    <property type="protein sequence ID" value="CAB4302583.1"/>
    <property type="molecule type" value="Genomic_DNA"/>
</dbReference>
<dbReference type="GO" id="GO:0006364">
    <property type="term" value="P:rRNA processing"/>
    <property type="evidence" value="ECO:0007669"/>
    <property type="project" value="TreeGrafter"/>
</dbReference>
<reference evidence="6" key="1">
    <citation type="journal article" date="2020" name="Genome Biol.">
        <title>Gamete binning: chromosome-level and haplotype-resolved genome assembly enabled by high-throughput single-cell sequencing of gamete genomes.</title>
        <authorList>
            <person name="Campoy J.A."/>
            <person name="Sun H."/>
            <person name="Goel M."/>
            <person name="Jiao W.-B."/>
            <person name="Folz-Donahue K."/>
            <person name="Wang N."/>
            <person name="Rubio M."/>
            <person name="Liu C."/>
            <person name="Kukat C."/>
            <person name="Ruiz D."/>
            <person name="Huettel B."/>
            <person name="Schneeberger K."/>
        </authorList>
    </citation>
    <scope>NUCLEOTIDE SEQUENCE [LARGE SCALE GENOMIC DNA]</scope>
    <source>
        <strain evidence="6">cv. Rojo Pasion</strain>
    </source>
</reference>
<dbReference type="GO" id="GO:0022627">
    <property type="term" value="C:cytosolic small ribosomal subunit"/>
    <property type="evidence" value="ECO:0007669"/>
    <property type="project" value="TreeGrafter"/>
</dbReference>
<dbReference type="GO" id="GO:0003735">
    <property type="term" value="F:structural constituent of ribosome"/>
    <property type="evidence" value="ECO:0007669"/>
    <property type="project" value="InterPro"/>
</dbReference>
<proteinExistence type="inferred from homology"/>
<name>A0A6J5WQK9_PRUAR</name>
<dbReference type="PANTHER" id="PTHR11278">
    <property type="entry name" value="40S RIBOSOMAL PROTEIN S7"/>
    <property type="match status" value="1"/>
</dbReference>
<comment type="similarity">
    <text evidence="1 4">Belongs to the eukaryotic ribosomal protein eS7 family.</text>
</comment>
<dbReference type="AlphaFoldDB" id="A0A6J5WQK9"/>
<evidence type="ECO:0000256" key="2">
    <source>
        <dbReference type="ARBA" id="ARBA00022980"/>
    </source>
</evidence>
<protein>
    <recommendedName>
        <fullName evidence="4">40S ribosomal protein S7</fullName>
    </recommendedName>
</protein>
<evidence type="ECO:0000256" key="1">
    <source>
        <dbReference type="ARBA" id="ARBA00007820"/>
    </source>
</evidence>
<dbReference type="GO" id="GO:0032040">
    <property type="term" value="C:small-subunit processome"/>
    <property type="evidence" value="ECO:0007669"/>
    <property type="project" value="TreeGrafter"/>
</dbReference>